<proteinExistence type="inferred from homology"/>
<protein>
    <recommendedName>
        <fullName evidence="9">4Fe-4S ferredoxin-type domain-containing protein</fullName>
    </recommendedName>
</protein>
<keyword evidence="1" id="KW-0004">4Fe-4S</keyword>
<evidence type="ECO:0000256" key="5">
    <source>
        <dbReference type="ARBA" id="ARBA00022785"/>
    </source>
</evidence>
<evidence type="ECO:0000256" key="6">
    <source>
        <dbReference type="ARBA" id="ARBA00023002"/>
    </source>
</evidence>
<evidence type="ECO:0000256" key="3">
    <source>
        <dbReference type="ARBA" id="ARBA00022694"/>
    </source>
</evidence>
<keyword evidence="2" id="KW-0963">Cytoplasm</keyword>
<dbReference type="PROSITE" id="PS51379">
    <property type="entry name" value="4FE4S_FER_2"/>
    <property type="match status" value="1"/>
</dbReference>
<organism evidence="10">
    <name type="scientific">marine metagenome</name>
    <dbReference type="NCBI Taxonomy" id="408172"/>
    <lineage>
        <taxon>unclassified sequences</taxon>
        <taxon>metagenomes</taxon>
        <taxon>ecological metagenomes</taxon>
    </lineage>
</organism>
<evidence type="ECO:0000256" key="1">
    <source>
        <dbReference type="ARBA" id="ARBA00022485"/>
    </source>
</evidence>
<dbReference type="GO" id="GO:0046872">
    <property type="term" value="F:metal ion binding"/>
    <property type="evidence" value="ECO:0007669"/>
    <property type="project" value="UniProtKB-KW"/>
</dbReference>
<dbReference type="PROSITE" id="PS00198">
    <property type="entry name" value="4FE4S_FER_1"/>
    <property type="match status" value="1"/>
</dbReference>
<keyword evidence="6" id="KW-0560">Oxidoreductase</keyword>
<dbReference type="Gene3D" id="3.30.70.20">
    <property type="match status" value="1"/>
</dbReference>
<dbReference type="SUPFAM" id="SSF54862">
    <property type="entry name" value="4Fe-4S ferredoxins"/>
    <property type="match status" value="1"/>
</dbReference>
<evidence type="ECO:0000313" key="10">
    <source>
        <dbReference type="EMBL" id="SVB61250.1"/>
    </source>
</evidence>
<dbReference type="Pfam" id="PF13484">
    <property type="entry name" value="Fer4_16"/>
    <property type="match status" value="1"/>
</dbReference>
<dbReference type="InterPro" id="IPR013542">
    <property type="entry name" value="QueG_DUF1730"/>
</dbReference>
<evidence type="ECO:0000256" key="8">
    <source>
        <dbReference type="ARBA" id="ARBA00023014"/>
    </source>
</evidence>
<dbReference type="AlphaFoldDB" id="A0A382FE95"/>
<gene>
    <name evidence="10" type="ORF">METZ01_LOCUS214104</name>
</gene>
<keyword evidence="4" id="KW-0479">Metal-binding</keyword>
<reference evidence="10" key="1">
    <citation type="submission" date="2018-05" db="EMBL/GenBank/DDBJ databases">
        <authorList>
            <person name="Lanie J.A."/>
            <person name="Ng W.-L."/>
            <person name="Kazmierczak K.M."/>
            <person name="Andrzejewski T.M."/>
            <person name="Davidsen T.M."/>
            <person name="Wayne K.J."/>
            <person name="Tettelin H."/>
            <person name="Glass J.I."/>
            <person name="Rusch D."/>
            <person name="Podicherti R."/>
            <person name="Tsui H.-C.T."/>
            <person name="Winkler M.E."/>
        </authorList>
    </citation>
    <scope>NUCLEOTIDE SEQUENCE</scope>
</reference>
<keyword evidence="5" id="KW-0671">Queuosine biosynthesis</keyword>
<dbReference type="GO" id="GO:0052693">
    <property type="term" value="F:epoxyqueuosine reductase activity"/>
    <property type="evidence" value="ECO:0007669"/>
    <property type="project" value="TreeGrafter"/>
</dbReference>
<evidence type="ECO:0000256" key="7">
    <source>
        <dbReference type="ARBA" id="ARBA00023004"/>
    </source>
</evidence>
<dbReference type="InterPro" id="IPR017900">
    <property type="entry name" value="4Fe4S_Fe_S_CS"/>
</dbReference>
<accession>A0A382FE95</accession>
<sequence>MTESAKKIGDEILVANIKRWGAELGFQQVGISDVNLSRAETLLDAWLEKGFHGKMHYMSKHGRKRSRPEQLLPGTLSVISVRMNYLPNEDGDLSKLLDHPNRAYVSRYALGRDYHKVLRAQLKKLAKRIEENIGPRGHRVFVDSAPVLEKPLAQKAGLGWIGKHTNLINRDAGSWFFLGELYTNIPLPTDKPEVTHCGSCRACIDVCPTGAIVAPYELDARRCISYLTIELEGTIPLEFRTLIGNRIYGCDDCQLYCPWNKFAEPTAEKDFAPRNNLDSAKLVELFSWSETEWQKKTEGSAIRRISYEQWLRNIAIALGNAHSSAKVIAALRSRLVRDSEIVRDHVRWALDQHIPASSTRDLSGAL</sequence>
<evidence type="ECO:0000256" key="2">
    <source>
        <dbReference type="ARBA" id="ARBA00022490"/>
    </source>
</evidence>
<name>A0A382FE95_9ZZZZ</name>
<dbReference type="Pfam" id="PF08331">
    <property type="entry name" value="QueG_DUF1730"/>
    <property type="match status" value="1"/>
</dbReference>
<dbReference type="HAMAP" id="MF_00916">
    <property type="entry name" value="QueG"/>
    <property type="match status" value="1"/>
</dbReference>
<keyword evidence="7" id="KW-0408">Iron</keyword>
<evidence type="ECO:0000259" key="9">
    <source>
        <dbReference type="PROSITE" id="PS51379"/>
    </source>
</evidence>
<keyword evidence="8" id="KW-0411">Iron-sulfur</keyword>
<dbReference type="EMBL" id="UINC01049450">
    <property type="protein sequence ID" value="SVB61250.1"/>
    <property type="molecule type" value="Genomic_DNA"/>
</dbReference>
<dbReference type="PANTHER" id="PTHR30002:SF4">
    <property type="entry name" value="EPOXYQUEUOSINE REDUCTASE"/>
    <property type="match status" value="1"/>
</dbReference>
<dbReference type="NCBIfam" id="TIGR00276">
    <property type="entry name" value="tRNA epoxyqueuosine(34) reductase QueG"/>
    <property type="match status" value="1"/>
</dbReference>
<keyword evidence="3" id="KW-0819">tRNA processing</keyword>
<evidence type="ECO:0000256" key="4">
    <source>
        <dbReference type="ARBA" id="ARBA00022723"/>
    </source>
</evidence>
<feature type="domain" description="4Fe-4S ferredoxin-type" evidence="9">
    <location>
        <begin position="185"/>
        <end position="217"/>
    </location>
</feature>
<dbReference type="InterPro" id="IPR017896">
    <property type="entry name" value="4Fe4S_Fe-S-bd"/>
</dbReference>
<dbReference type="PANTHER" id="PTHR30002">
    <property type="entry name" value="EPOXYQUEUOSINE REDUCTASE"/>
    <property type="match status" value="1"/>
</dbReference>
<dbReference type="GO" id="GO:0008616">
    <property type="term" value="P:tRNA queuosine(34) biosynthetic process"/>
    <property type="evidence" value="ECO:0007669"/>
    <property type="project" value="UniProtKB-KW"/>
</dbReference>
<dbReference type="FunFam" id="3.30.70.20:FF:000017">
    <property type="entry name" value="Epoxyqueuosine reductase"/>
    <property type="match status" value="1"/>
</dbReference>
<dbReference type="GO" id="GO:0051539">
    <property type="term" value="F:4 iron, 4 sulfur cluster binding"/>
    <property type="evidence" value="ECO:0007669"/>
    <property type="project" value="UniProtKB-KW"/>
</dbReference>
<dbReference type="InterPro" id="IPR004453">
    <property type="entry name" value="QueG"/>
</dbReference>